<evidence type="ECO:0000313" key="4">
    <source>
        <dbReference type="Proteomes" id="UP000821837"/>
    </source>
</evidence>
<reference evidence="3" key="1">
    <citation type="journal article" date="2020" name="Cell">
        <title>Large-Scale Comparative Analyses of Tick Genomes Elucidate Their Genetic Diversity and Vector Capacities.</title>
        <authorList>
            <consortium name="Tick Genome and Microbiome Consortium (TIGMIC)"/>
            <person name="Jia N."/>
            <person name="Wang J."/>
            <person name="Shi W."/>
            <person name="Du L."/>
            <person name="Sun Y."/>
            <person name="Zhan W."/>
            <person name="Jiang J.F."/>
            <person name="Wang Q."/>
            <person name="Zhang B."/>
            <person name="Ji P."/>
            <person name="Bell-Sakyi L."/>
            <person name="Cui X.M."/>
            <person name="Yuan T.T."/>
            <person name="Jiang B.G."/>
            <person name="Yang W.F."/>
            <person name="Lam T.T."/>
            <person name="Chang Q.C."/>
            <person name="Ding S.J."/>
            <person name="Wang X.J."/>
            <person name="Zhu J.G."/>
            <person name="Ruan X.D."/>
            <person name="Zhao L."/>
            <person name="Wei J.T."/>
            <person name="Ye R.Z."/>
            <person name="Que T.C."/>
            <person name="Du C.H."/>
            <person name="Zhou Y.H."/>
            <person name="Cheng J.X."/>
            <person name="Dai P.F."/>
            <person name="Guo W.B."/>
            <person name="Han X.H."/>
            <person name="Huang E.J."/>
            <person name="Li L.F."/>
            <person name="Wei W."/>
            <person name="Gao Y.C."/>
            <person name="Liu J.Z."/>
            <person name="Shao H.Z."/>
            <person name="Wang X."/>
            <person name="Wang C.C."/>
            <person name="Yang T.C."/>
            <person name="Huo Q.B."/>
            <person name="Li W."/>
            <person name="Chen H.Y."/>
            <person name="Chen S.E."/>
            <person name="Zhou L.G."/>
            <person name="Ni X.B."/>
            <person name="Tian J.H."/>
            <person name="Sheng Y."/>
            <person name="Liu T."/>
            <person name="Pan Y.S."/>
            <person name="Xia L.Y."/>
            <person name="Li J."/>
            <person name="Zhao F."/>
            <person name="Cao W.C."/>
        </authorList>
    </citation>
    <scope>NUCLEOTIDE SEQUENCE</scope>
    <source>
        <strain evidence="3">Rsan-2018</strain>
    </source>
</reference>
<name>A0A9D4SXS1_RHISA</name>
<keyword evidence="2" id="KW-0472">Membrane</keyword>
<keyword evidence="2" id="KW-0812">Transmembrane</keyword>
<protein>
    <submittedName>
        <fullName evidence="3">Uncharacterized protein</fullName>
    </submittedName>
</protein>
<proteinExistence type="predicted"/>
<dbReference type="Proteomes" id="UP000821837">
    <property type="component" value="Unassembled WGS sequence"/>
</dbReference>
<keyword evidence="4" id="KW-1185">Reference proteome</keyword>
<evidence type="ECO:0000313" key="3">
    <source>
        <dbReference type="EMBL" id="KAH7957546.1"/>
    </source>
</evidence>
<gene>
    <name evidence="3" type="ORF">HPB52_020039</name>
</gene>
<evidence type="ECO:0000256" key="2">
    <source>
        <dbReference type="SAM" id="Phobius"/>
    </source>
</evidence>
<feature type="transmembrane region" description="Helical" evidence="2">
    <location>
        <begin position="73"/>
        <end position="96"/>
    </location>
</feature>
<feature type="region of interest" description="Disordered" evidence="1">
    <location>
        <begin position="1"/>
        <end position="27"/>
    </location>
</feature>
<sequence>METMMTDPLSPTGAASEQWEGEEVRSPQPNAVLFPENEEPWYEHTISLPKQYEGVMPAQQIDVDEPTISAASYLVYAFLSGFLVLLVLVAIIAYVVSYMGTKASEYVPLVLCYYDPTMSTKYSPPFTKTDLCVDCCSHLVYDGLEVDPSGHINGRQSSGPAPSDSIGDWLSLKQTTRLKLLVGLRLKKTTAQFATVKDQRITQLVQTLRDTYAAESGWDGVVITRTNADVAAEIFLYEASR</sequence>
<reference evidence="3" key="2">
    <citation type="submission" date="2021-09" db="EMBL/GenBank/DDBJ databases">
        <authorList>
            <person name="Jia N."/>
            <person name="Wang J."/>
            <person name="Shi W."/>
            <person name="Du L."/>
            <person name="Sun Y."/>
            <person name="Zhan W."/>
            <person name="Jiang J."/>
            <person name="Wang Q."/>
            <person name="Zhang B."/>
            <person name="Ji P."/>
            <person name="Sakyi L.B."/>
            <person name="Cui X."/>
            <person name="Yuan T."/>
            <person name="Jiang B."/>
            <person name="Yang W."/>
            <person name="Lam T.T.-Y."/>
            <person name="Chang Q."/>
            <person name="Ding S."/>
            <person name="Wang X."/>
            <person name="Zhu J."/>
            <person name="Ruan X."/>
            <person name="Zhao L."/>
            <person name="Wei J."/>
            <person name="Que T."/>
            <person name="Du C."/>
            <person name="Cheng J."/>
            <person name="Dai P."/>
            <person name="Han X."/>
            <person name="Huang E."/>
            <person name="Gao Y."/>
            <person name="Liu J."/>
            <person name="Shao H."/>
            <person name="Ye R."/>
            <person name="Li L."/>
            <person name="Wei W."/>
            <person name="Wang X."/>
            <person name="Wang C."/>
            <person name="Huo Q."/>
            <person name="Li W."/>
            <person name="Guo W."/>
            <person name="Chen H."/>
            <person name="Chen S."/>
            <person name="Zhou L."/>
            <person name="Zhou L."/>
            <person name="Ni X."/>
            <person name="Tian J."/>
            <person name="Zhou Y."/>
            <person name="Sheng Y."/>
            <person name="Liu T."/>
            <person name="Pan Y."/>
            <person name="Xia L."/>
            <person name="Li J."/>
            <person name="Zhao F."/>
            <person name="Cao W."/>
        </authorList>
    </citation>
    <scope>NUCLEOTIDE SEQUENCE</scope>
    <source>
        <strain evidence="3">Rsan-2018</strain>
        <tissue evidence="3">Larvae</tissue>
    </source>
</reference>
<evidence type="ECO:0000256" key="1">
    <source>
        <dbReference type="SAM" id="MobiDB-lite"/>
    </source>
</evidence>
<dbReference type="VEuPathDB" id="VectorBase:RSAN_050340"/>
<dbReference type="AlphaFoldDB" id="A0A9D4SXS1"/>
<organism evidence="3 4">
    <name type="scientific">Rhipicephalus sanguineus</name>
    <name type="common">Brown dog tick</name>
    <name type="synonym">Ixodes sanguineus</name>
    <dbReference type="NCBI Taxonomy" id="34632"/>
    <lineage>
        <taxon>Eukaryota</taxon>
        <taxon>Metazoa</taxon>
        <taxon>Ecdysozoa</taxon>
        <taxon>Arthropoda</taxon>
        <taxon>Chelicerata</taxon>
        <taxon>Arachnida</taxon>
        <taxon>Acari</taxon>
        <taxon>Parasitiformes</taxon>
        <taxon>Ixodida</taxon>
        <taxon>Ixodoidea</taxon>
        <taxon>Ixodidae</taxon>
        <taxon>Rhipicephalinae</taxon>
        <taxon>Rhipicephalus</taxon>
        <taxon>Rhipicephalus</taxon>
    </lineage>
</organism>
<keyword evidence="2" id="KW-1133">Transmembrane helix</keyword>
<dbReference type="EMBL" id="JABSTV010001250">
    <property type="protein sequence ID" value="KAH7957546.1"/>
    <property type="molecule type" value="Genomic_DNA"/>
</dbReference>
<comment type="caution">
    <text evidence="3">The sequence shown here is derived from an EMBL/GenBank/DDBJ whole genome shotgun (WGS) entry which is preliminary data.</text>
</comment>
<accession>A0A9D4SXS1</accession>